<accession>A0A182J840</accession>
<name>A0A182J840_ANOAO</name>
<dbReference type="AlphaFoldDB" id="A0A182J840"/>
<organism evidence="1">
    <name type="scientific">Anopheles atroparvus</name>
    <name type="common">European mosquito</name>
    <dbReference type="NCBI Taxonomy" id="41427"/>
    <lineage>
        <taxon>Eukaryota</taxon>
        <taxon>Metazoa</taxon>
        <taxon>Ecdysozoa</taxon>
        <taxon>Arthropoda</taxon>
        <taxon>Hexapoda</taxon>
        <taxon>Insecta</taxon>
        <taxon>Pterygota</taxon>
        <taxon>Neoptera</taxon>
        <taxon>Endopterygota</taxon>
        <taxon>Diptera</taxon>
        <taxon>Nematocera</taxon>
        <taxon>Culicoidea</taxon>
        <taxon>Culicidae</taxon>
        <taxon>Anophelinae</taxon>
        <taxon>Anopheles</taxon>
    </lineage>
</organism>
<reference evidence="1" key="1">
    <citation type="submission" date="2022-08" db="UniProtKB">
        <authorList>
            <consortium name="EnsemblMetazoa"/>
        </authorList>
    </citation>
    <scope>IDENTIFICATION</scope>
    <source>
        <strain evidence="1">EBRO</strain>
    </source>
</reference>
<dbReference type="VEuPathDB" id="VectorBase:AATE013168"/>
<sequence>MANILTATQPHVYWQRPSMPMPESVVQRNFGAGGAFGSSTSNSSNSMSSYLRFSISLRSLAKYWRSSNRPTVLQLTSFGDVSSSVLRCSAIALGRRFSLWSTVAPCVCCCCCLCPFSTASMLAGSASAPPPEVVKLKVTVLVTEDALCGAVSGGDCCSRPSPVADTCDADLRTADGGLTVPLPFMLAICRMVAANARSTFLLRHTLGGRSMEVVLAAGITNGPGMGGGCGMLVPLLEWWTKLISVTGVVWLLIVMPASGSYFSMHFDSMMRGLLRVVRVAWLSSLLTMSLTVSSGSSTVTSAVQREFSSRMWRPRMRPFGRSRSGGVLPVPASSSRLLQLFDLTSLNLTPATNG</sequence>
<dbReference type="EnsemblMetazoa" id="AATE013168-RA">
    <property type="protein sequence ID" value="AATE013168-PA.1"/>
    <property type="gene ID" value="AATE013168"/>
</dbReference>
<evidence type="ECO:0000313" key="1">
    <source>
        <dbReference type="EnsemblMetazoa" id="AATE013168-PA.1"/>
    </source>
</evidence>
<proteinExistence type="predicted"/>
<protein>
    <submittedName>
        <fullName evidence="1">Uncharacterized protein</fullName>
    </submittedName>
</protein>